<feature type="region of interest" description="Disordered" evidence="1">
    <location>
        <begin position="546"/>
        <end position="575"/>
    </location>
</feature>
<protein>
    <submittedName>
        <fullName evidence="3">Hydantoinase B/oxoprolinase</fullName>
    </submittedName>
</protein>
<keyword evidence="4" id="KW-1185">Reference proteome</keyword>
<dbReference type="PANTHER" id="PTHR11365">
    <property type="entry name" value="5-OXOPROLINASE RELATED"/>
    <property type="match status" value="1"/>
</dbReference>
<gene>
    <name evidence="3" type="ORF">BCV69DRAFT_284440</name>
</gene>
<evidence type="ECO:0000259" key="2">
    <source>
        <dbReference type="Pfam" id="PF02538"/>
    </source>
</evidence>
<accession>A0A316U3B9</accession>
<sequence length="594" mass="63471">MSSSSPSSSSSAQKDADPILLSVFSNRFSSIADAMGRTLEQTSISVNVKLRLDFSCALFGPDGSLVANAPNLPVHLGSMSFAVAYQIDYLGIAGIKKGDVIMANHPAAGGSHLPDITIISPCFSEKGEIIFFVASRAHHADIGGVSPGSMPPHSKTLHEEGAQIKSFKIVEGGKYNRDGVVKHLLEDPAQYPGCSGTRCLRDVESDLQAQIAANQKGINLLNVLIDEWGLQMVQDYMMYIRSNAELSVRNLLKEVAKRQETTYLYAKDYMDDGSPIELKITIDEKDGSAFFDFEGTGPEVLGNWNCPKSVCYSAIIYCLRCMVAVDIPLNQGCLAPVTVKIPEGSLLDPSDNAAVVGGNVLTSQRITDIVLKAFKAAAASQGDCNNLTFGMGGSDKDGKHVDGFGYYETIAGGSGAGPDWQGTDGVHVAMTNTRATDVETLERNYPVVLRRFEIRDGSGGVGRNRGGNGVTKELQFLTPQMQVSILSERRVYHPFGLEGGGDAECGRNTWIKHEMDKDGKTQVQKRINLGGKASTMMSRGDRIIIETPGGGGWGAPDSSKAGSDRNTGDEPAGILHSGLLKGSLVERVANQLGV</sequence>
<dbReference type="AlphaFoldDB" id="A0A316U3B9"/>
<evidence type="ECO:0000313" key="4">
    <source>
        <dbReference type="Proteomes" id="UP000245942"/>
    </source>
</evidence>
<dbReference type="OrthoDB" id="3643at2759"/>
<dbReference type="Proteomes" id="UP000245942">
    <property type="component" value="Unassembled WGS sequence"/>
</dbReference>
<feature type="domain" description="Hydantoinase B/oxoprolinase" evidence="2">
    <location>
        <begin position="17"/>
        <end position="556"/>
    </location>
</feature>
<dbReference type="PANTHER" id="PTHR11365:SF2">
    <property type="entry name" value="5-OXOPROLINASE"/>
    <property type="match status" value="1"/>
</dbReference>
<dbReference type="GO" id="GO:0005829">
    <property type="term" value="C:cytosol"/>
    <property type="evidence" value="ECO:0007669"/>
    <property type="project" value="TreeGrafter"/>
</dbReference>
<name>A0A316U3B9_9BASI</name>
<dbReference type="InterPro" id="IPR003692">
    <property type="entry name" value="Hydantoinase_B"/>
</dbReference>
<dbReference type="STRING" id="1684307.A0A316U3B9"/>
<dbReference type="EMBL" id="KZ819332">
    <property type="protein sequence ID" value="PWN19294.1"/>
    <property type="molecule type" value="Genomic_DNA"/>
</dbReference>
<reference evidence="3 4" key="1">
    <citation type="journal article" date="2018" name="Mol. Biol. Evol.">
        <title>Broad Genomic Sampling Reveals a Smut Pathogenic Ancestry of the Fungal Clade Ustilaginomycotina.</title>
        <authorList>
            <person name="Kijpornyongpan T."/>
            <person name="Mondo S.J."/>
            <person name="Barry K."/>
            <person name="Sandor L."/>
            <person name="Lee J."/>
            <person name="Lipzen A."/>
            <person name="Pangilinan J."/>
            <person name="LaButti K."/>
            <person name="Hainaut M."/>
            <person name="Henrissat B."/>
            <person name="Grigoriev I.V."/>
            <person name="Spatafora J.W."/>
            <person name="Aime M.C."/>
        </authorList>
    </citation>
    <scope>NUCLEOTIDE SEQUENCE [LARGE SCALE GENOMIC DNA]</scope>
    <source>
        <strain evidence="3 4">MCA 4718</strain>
    </source>
</reference>
<dbReference type="RefSeq" id="XP_025346454.1">
    <property type="nucleotide sequence ID" value="XM_025493041.1"/>
</dbReference>
<dbReference type="InterPro" id="IPR045079">
    <property type="entry name" value="Oxoprolinase-like"/>
</dbReference>
<dbReference type="Pfam" id="PF02538">
    <property type="entry name" value="Hydantoinase_B"/>
    <property type="match status" value="1"/>
</dbReference>
<dbReference type="GO" id="GO:0017168">
    <property type="term" value="F:5-oxoprolinase (ATP-hydrolyzing) activity"/>
    <property type="evidence" value="ECO:0007669"/>
    <property type="project" value="TreeGrafter"/>
</dbReference>
<dbReference type="GO" id="GO:0006749">
    <property type="term" value="P:glutathione metabolic process"/>
    <property type="evidence" value="ECO:0007669"/>
    <property type="project" value="TreeGrafter"/>
</dbReference>
<dbReference type="GeneID" id="37014775"/>
<evidence type="ECO:0000256" key="1">
    <source>
        <dbReference type="SAM" id="MobiDB-lite"/>
    </source>
</evidence>
<proteinExistence type="predicted"/>
<evidence type="ECO:0000313" key="3">
    <source>
        <dbReference type="EMBL" id="PWN19294.1"/>
    </source>
</evidence>
<organism evidence="3 4">
    <name type="scientific">Pseudomicrostroma glucosiphilum</name>
    <dbReference type="NCBI Taxonomy" id="1684307"/>
    <lineage>
        <taxon>Eukaryota</taxon>
        <taxon>Fungi</taxon>
        <taxon>Dikarya</taxon>
        <taxon>Basidiomycota</taxon>
        <taxon>Ustilaginomycotina</taxon>
        <taxon>Exobasidiomycetes</taxon>
        <taxon>Microstromatales</taxon>
        <taxon>Microstromatales incertae sedis</taxon>
        <taxon>Pseudomicrostroma</taxon>
    </lineage>
</organism>